<dbReference type="Proteomes" id="UP000078046">
    <property type="component" value="Unassembled WGS sequence"/>
</dbReference>
<feature type="compositionally biased region" description="Low complexity" evidence="1">
    <location>
        <begin position="191"/>
        <end position="210"/>
    </location>
</feature>
<sequence length="257" mass="29945">MKKLDSQMFSKQELAEKKVSAGVINFTDNCPKLGESYTDEIIKHAPKIKLYRPPDLSVYTYMNMEREEKVIRAPTLSKKPPGQFIDKYKQNKCLDKAKSCHDIAEQGFKSEITQILYNQIDEMDGLGRFRRRSRIYKKNKINSRKLSFNDEFVCPRESFMNKYFKVFYDKMKFRYSKVKNMHHYSRRSDESTSQSLLESSTNFSDTNTTTELSVEVETMSNNSKDENTAYTSSTNSFLAHLSSLTSFKSDTTVSIER</sequence>
<dbReference type="EMBL" id="LWCA01000211">
    <property type="protein sequence ID" value="OAF69918.1"/>
    <property type="molecule type" value="Genomic_DNA"/>
</dbReference>
<feature type="region of interest" description="Disordered" evidence="1">
    <location>
        <begin position="184"/>
        <end position="210"/>
    </location>
</feature>
<organism evidence="2 3">
    <name type="scientific">Intoshia linei</name>
    <dbReference type="NCBI Taxonomy" id="1819745"/>
    <lineage>
        <taxon>Eukaryota</taxon>
        <taxon>Metazoa</taxon>
        <taxon>Spiralia</taxon>
        <taxon>Lophotrochozoa</taxon>
        <taxon>Mesozoa</taxon>
        <taxon>Orthonectida</taxon>
        <taxon>Rhopaluridae</taxon>
        <taxon>Intoshia</taxon>
    </lineage>
</organism>
<evidence type="ECO:0000256" key="1">
    <source>
        <dbReference type="SAM" id="MobiDB-lite"/>
    </source>
</evidence>
<comment type="caution">
    <text evidence="2">The sequence shown here is derived from an EMBL/GenBank/DDBJ whole genome shotgun (WGS) entry which is preliminary data.</text>
</comment>
<keyword evidence="3" id="KW-1185">Reference proteome</keyword>
<gene>
    <name evidence="2" type="ORF">A3Q56_02348</name>
</gene>
<dbReference type="AlphaFoldDB" id="A0A177B6K3"/>
<reference evidence="2 3" key="1">
    <citation type="submission" date="2016-04" db="EMBL/GenBank/DDBJ databases">
        <title>The genome of Intoshia linei affirms orthonectids as highly simplified spiralians.</title>
        <authorList>
            <person name="Mikhailov K.V."/>
            <person name="Slusarev G.S."/>
            <person name="Nikitin M.A."/>
            <person name="Logacheva M.D."/>
            <person name="Penin A."/>
            <person name="Aleoshin V."/>
            <person name="Panchin Y.V."/>
        </authorList>
    </citation>
    <scope>NUCLEOTIDE SEQUENCE [LARGE SCALE GENOMIC DNA]</scope>
    <source>
        <strain evidence="2">Intl2013</strain>
        <tissue evidence="2">Whole animal</tissue>
    </source>
</reference>
<evidence type="ECO:0000313" key="3">
    <source>
        <dbReference type="Proteomes" id="UP000078046"/>
    </source>
</evidence>
<name>A0A177B6K3_9BILA</name>
<proteinExistence type="predicted"/>
<protein>
    <submittedName>
        <fullName evidence="2">Uncharacterized protein</fullName>
    </submittedName>
</protein>
<accession>A0A177B6K3</accession>
<evidence type="ECO:0000313" key="2">
    <source>
        <dbReference type="EMBL" id="OAF69918.1"/>
    </source>
</evidence>